<evidence type="ECO:0000259" key="4">
    <source>
        <dbReference type="Pfam" id="PF16363"/>
    </source>
</evidence>
<dbReference type="Pfam" id="PF16363">
    <property type="entry name" value="GDP_Man_Dehyd"/>
    <property type="match status" value="1"/>
</dbReference>
<dbReference type="EMBL" id="CP133772">
    <property type="protein sequence ID" value="WYY00217.1"/>
    <property type="molecule type" value="Genomic_DNA"/>
</dbReference>
<accession>A0AAX4NHC7</accession>
<keyword evidence="3 5" id="KW-0456">Lyase</keyword>
<dbReference type="EC" id="4.2.1.46" evidence="5"/>
<dbReference type="NCBIfam" id="TIGR01181">
    <property type="entry name" value="dTDP_gluc_dehyt"/>
    <property type="match status" value="1"/>
</dbReference>
<name>A0AAX4NHC7_9ARCH</name>
<dbReference type="KEGG" id="omr:OXIME_000777"/>
<evidence type="ECO:0000256" key="1">
    <source>
        <dbReference type="ARBA" id="ARBA00001911"/>
    </source>
</evidence>
<dbReference type="GO" id="GO:0009225">
    <property type="term" value="P:nucleotide-sugar metabolic process"/>
    <property type="evidence" value="ECO:0007669"/>
    <property type="project" value="InterPro"/>
</dbReference>
<evidence type="ECO:0000313" key="6">
    <source>
        <dbReference type="Proteomes" id="UP001451606"/>
    </source>
</evidence>
<feature type="domain" description="NAD(P)-binding" evidence="4">
    <location>
        <begin position="4"/>
        <end position="303"/>
    </location>
</feature>
<dbReference type="Gene3D" id="3.40.50.720">
    <property type="entry name" value="NAD(P)-binding Rossmann-like Domain"/>
    <property type="match status" value="1"/>
</dbReference>
<dbReference type="CDD" id="cd05246">
    <property type="entry name" value="dTDP_GD_SDR_e"/>
    <property type="match status" value="1"/>
</dbReference>
<dbReference type="Proteomes" id="UP001451606">
    <property type="component" value="Chromosome"/>
</dbReference>
<dbReference type="InterPro" id="IPR036291">
    <property type="entry name" value="NAD(P)-bd_dom_sf"/>
</dbReference>
<dbReference type="Gene3D" id="3.90.25.10">
    <property type="entry name" value="UDP-galactose 4-epimerase, domain 1"/>
    <property type="match status" value="1"/>
</dbReference>
<gene>
    <name evidence="5" type="primary">rfbB</name>
    <name evidence="5" type="ORF">OXIME_000777</name>
</gene>
<dbReference type="PANTHER" id="PTHR43000">
    <property type="entry name" value="DTDP-D-GLUCOSE 4,6-DEHYDRATASE-RELATED"/>
    <property type="match status" value="1"/>
</dbReference>
<proteinExistence type="predicted"/>
<dbReference type="GeneID" id="95967510"/>
<evidence type="ECO:0000256" key="3">
    <source>
        <dbReference type="ARBA" id="ARBA00023239"/>
    </source>
</evidence>
<keyword evidence="6" id="KW-1185">Reference proteome</keyword>
<organism evidence="5 6">
    <name type="scientific">Oxyplasma meridianum</name>
    <dbReference type="NCBI Taxonomy" id="3073602"/>
    <lineage>
        <taxon>Archaea</taxon>
        <taxon>Methanobacteriati</taxon>
        <taxon>Thermoplasmatota</taxon>
        <taxon>Thermoplasmata</taxon>
        <taxon>Thermoplasmatales</taxon>
        <taxon>Thermoplasmataceae</taxon>
        <taxon>Oxyplasma</taxon>
    </lineage>
</organism>
<dbReference type="RefSeq" id="WP_393972166.1">
    <property type="nucleotide sequence ID" value="NZ_CP133772.1"/>
</dbReference>
<dbReference type="InterPro" id="IPR016040">
    <property type="entry name" value="NAD(P)-bd_dom"/>
</dbReference>
<dbReference type="SUPFAM" id="SSF51735">
    <property type="entry name" value="NAD(P)-binding Rossmann-fold domains"/>
    <property type="match status" value="1"/>
</dbReference>
<comment type="cofactor">
    <cofactor evidence="1">
        <name>NAD(+)</name>
        <dbReference type="ChEBI" id="CHEBI:57540"/>
    </cofactor>
</comment>
<dbReference type="InterPro" id="IPR005888">
    <property type="entry name" value="dTDP_Gluc_deHydtase"/>
</dbReference>
<reference evidence="5 6" key="1">
    <citation type="submission" date="2023-09" db="EMBL/GenBank/DDBJ databases">
        <authorList>
            <person name="Golyshina O.V."/>
            <person name="Lunev E.A."/>
            <person name="Bargiela R."/>
            <person name="Gaines M.C."/>
            <person name="Daum B."/>
            <person name="Bale N.J."/>
            <person name="Koenen M."/>
            <person name="Sinninghe Damst J.S."/>
            <person name="Yakimov M."/>
            <person name="Golyshin P.N."/>
        </authorList>
    </citation>
    <scope>NUCLEOTIDE SEQUENCE [LARGE SCALE GENOMIC DNA]</scope>
    <source>
        <strain evidence="5 6">M1</strain>
    </source>
</reference>
<dbReference type="GO" id="GO:0008460">
    <property type="term" value="F:dTDP-glucose 4,6-dehydratase activity"/>
    <property type="evidence" value="ECO:0007669"/>
    <property type="project" value="UniProtKB-EC"/>
</dbReference>
<evidence type="ECO:0000256" key="2">
    <source>
        <dbReference type="ARBA" id="ARBA00023027"/>
    </source>
</evidence>
<dbReference type="AlphaFoldDB" id="A0AAX4NHC7"/>
<keyword evidence="2" id="KW-0520">NAD</keyword>
<sequence>MKLLVTGGAGFIGSNFINYWLNKYKEDYIINIDRLTYAANPEYVKQKYFEKRYKFIKGDINDKELMEKSIKDSDVIINFAAESHVDNSIKSAEPFIISNYYGVYNILELIRKYDKRFHQISTDEVFGSLPLHSNELFDENTKYNPKNPYSATKAGADMLIRSYINTYNIKATISNCSNNFGPNQHKEKLIPKTILNALNNEKIPVYGNGLQIRDWIYVEDHCSGIDDVIHKGNIGNSYLFSARNEIKNIDIIKRILKTLNKDESLISYVNDRPGHDVRYGINPDKAMKELNWKPKYNFDDALKITINHYKKNMNLNKDL</sequence>
<protein>
    <submittedName>
        <fullName evidence="5">dTDP-glucose 4,6-dehydratase</fullName>
        <ecNumber evidence="5">4.2.1.46</ecNumber>
    </submittedName>
</protein>
<evidence type="ECO:0000313" key="5">
    <source>
        <dbReference type="EMBL" id="WYY00217.1"/>
    </source>
</evidence>